<proteinExistence type="predicted"/>
<organism evidence="1">
    <name type="scientific">marine sediment metagenome</name>
    <dbReference type="NCBI Taxonomy" id="412755"/>
    <lineage>
        <taxon>unclassified sequences</taxon>
        <taxon>metagenomes</taxon>
        <taxon>ecological metagenomes</taxon>
    </lineage>
</organism>
<dbReference type="EMBL" id="LAZR01001701">
    <property type="protein sequence ID" value="KKN40511.1"/>
    <property type="molecule type" value="Genomic_DNA"/>
</dbReference>
<gene>
    <name evidence="1" type="ORF">LCGC14_0732640</name>
</gene>
<accession>A0A0F9SUA4</accession>
<reference evidence="1" key="1">
    <citation type="journal article" date="2015" name="Nature">
        <title>Complex archaea that bridge the gap between prokaryotes and eukaryotes.</title>
        <authorList>
            <person name="Spang A."/>
            <person name="Saw J.H."/>
            <person name="Jorgensen S.L."/>
            <person name="Zaremba-Niedzwiedzka K."/>
            <person name="Martijn J."/>
            <person name="Lind A.E."/>
            <person name="van Eijk R."/>
            <person name="Schleper C."/>
            <person name="Guy L."/>
            <person name="Ettema T.J."/>
        </authorList>
    </citation>
    <scope>NUCLEOTIDE SEQUENCE</scope>
</reference>
<comment type="caution">
    <text evidence="1">The sequence shown here is derived from an EMBL/GenBank/DDBJ whole genome shotgun (WGS) entry which is preliminary data.</text>
</comment>
<protein>
    <submittedName>
        <fullName evidence="1">Uncharacterized protein</fullName>
    </submittedName>
</protein>
<sequence>MAESANVCQYWSVDENGKAIEPGLCPNWDVTNAICTFEKTDAGGNVVRASFYPHCNLIGTQAQCNQYEGTGVQKRCIAPDFNRHVVNRKTGKKWAIKSVISDDGKNTVTTPADYSAITGYNDGECDGFGTGTGCGIKCLCAAYSPHHMGFSALTPTDDEEIDKDGFTTISGFAMRLPLDFVIYNVRAKLSRCYWWQHEVEEFTIDSDLESATFSKVKTVTFRCTNTDEIVQNYSGDVGNGFKWDNELKRHRAPCNGAKPECPNYTSGVCWEYCVDSKTQHGDKVLAEQILELRYYMRKNRWIKSKYEKSFKEPDINAWTGDITIKSSNTTNIIGNKLMYEIPVQRASIVFKGDAGESIDEDERGEVYNAFEVVLNKAVLTEGVMSEDHKKRFPDLVREIRDPILTPIIKNKFDKIEKKNIFEVTDLTHKYIPIFGDIFYYNSQTYGLNLSDTDLRFPGDLVSKLRQHDSMQDIKIALDVDKNDPKFDDFYNKLECTLDWMTSAMPDKMILTEFGKNENLFYINMHTFFGDNDIFVFTKGNGRWEFDKISVKKIFCGGVIGQTGFSIEGDEGDVNYLPNYENDFGAYSNKNGEIKFKFNSLVSEQITNPVHYTYDDSVRKRIAFNPVFPPAVDTYDVSYKLYEIKVFANKIISMEEMRFIGNSGHVLVTILDEDKALSRVISTWALEDTIYLNYPDGNKCEMKVYNENNDELEPNQIILKPKNIDEFRDPCSDSTIVSDIYVYEKRSFGEEPEIKYVSKEEVDDGFLSEDDNLNDRSAAVQKEEIGEEYVLTQFGYDPLMISAVFKGSNGRVKGQTKTKMITWVRQPYCRDVEIKYDWSAKYSCTTLEPENNAYGKIGFRPCTTGERGELLVGMVTKGYTPPCGDHDLSFRSGLGPMWYPYDDCESSVRYNITGALTEWAINIMEVFLPDYPDDPPHGQHDMRMLGPADNFGWTCDTHASLWLCQLDWSYCNLERKTENLFTGYGRYRGGLSLEDKVKAANLGGSLPQFGDTYRDFLRSFRSMDNIDYYYFSGGKYTRKRKWVPVPEFYTNTNITSAAYNYPYFLYCSSDYYDDKAQFIDPMGLMGVTDSIEGVTIRESIKLNSLTGEAERYRFEDVFITHSTLAGLYYPYPRQPYSVGSNLATLIPWYTYKDIPGDGVDESIQWAWREIWKDLERGTADMDNITCPSSDETCCPPTIIEGDCLFSAPYYIAGCEDNPVGRHLFLDIQYPEYKYDALLGEHRLVIVESTDNYQTITVIPPNFEVRTDAGDEKINEFFWAKIGTGPYRAFDLDGDWDPSGSDESNPAGDGDNDYYDLYTTCTTSPWVTDVTLFASGYTDKSESVAEADGRMIKTYDGAGDEVKTYYQRGLNISISSSLLDYVAKKAELISSDEYDISLSKQPDSSGTDFGDVVPGELYPGVNEIDISYSVTDVVENGGDLYVTINIKIYKESQSEDQSEESGIGAISRVDCVFKLGDSAGKLYHIPAIDISVDGASKYQCTSMTIVTPGDDFSTDRCSYSWTVTAEDIFNVKNTEAGKRKIKKERIAAGIGHDDIDTSTTVELMLRLSPTSDELEDLNTAITKLSIEGDEDVSYEHVVNIKDIYIYHSNFTDSDEKIKTYERKYNISTGYHGDVASHGHEGIGSLLYPQTKDRSTVYQYDTSTGMVGMPSSAGRIKTMSKCRGRIMFETHEDKEELDVEGVGLGWLHKAEDKQKEIHDAIINEGSTSFSMKALSPPSLDDKFTEVGITFPSWNCSFTNTLVRPLQPVAKYGTYSPQGHKFIHDFSLAEKVTNCSAYGSLHNRKTEDVFEYSFIQVYTGTGAGEIDALTAYFRGIGQITYNPMHYIGSQMAWSEELSDIIRSSGVGIRTLLDLPDPVDSLT</sequence>
<evidence type="ECO:0000313" key="1">
    <source>
        <dbReference type="EMBL" id="KKN40511.1"/>
    </source>
</evidence>
<name>A0A0F9SUA4_9ZZZZ</name>